<keyword evidence="4 6" id="KW-1133">Transmembrane helix</keyword>
<name>E6PEK0_9ZZZZ</name>
<feature type="transmembrane region" description="Helical" evidence="6">
    <location>
        <begin position="103"/>
        <end position="124"/>
    </location>
</feature>
<keyword evidence="2" id="KW-1003">Cell membrane</keyword>
<evidence type="ECO:0008006" key="8">
    <source>
        <dbReference type="Google" id="ProtNLM"/>
    </source>
</evidence>
<dbReference type="AlphaFoldDB" id="E6PEK0"/>
<dbReference type="InterPro" id="IPR020948">
    <property type="entry name" value="P_starv_induced_PsiE-like"/>
</dbReference>
<evidence type="ECO:0000313" key="7">
    <source>
        <dbReference type="EMBL" id="CBH74885.1"/>
    </source>
</evidence>
<feature type="transmembrane region" description="Helical" evidence="6">
    <location>
        <begin position="144"/>
        <end position="161"/>
    </location>
</feature>
<evidence type="ECO:0000256" key="4">
    <source>
        <dbReference type="ARBA" id="ARBA00022989"/>
    </source>
</evidence>
<evidence type="ECO:0000256" key="6">
    <source>
        <dbReference type="SAM" id="Phobius"/>
    </source>
</evidence>
<keyword evidence="3 6" id="KW-0812">Transmembrane</keyword>
<comment type="subcellular location">
    <subcellularLocation>
        <location evidence="1">Cell membrane</location>
        <topology evidence="1">Multi-pass membrane protein</topology>
    </subcellularLocation>
</comment>
<organism evidence="7">
    <name type="scientific">mine drainage metagenome</name>
    <dbReference type="NCBI Taxonomy" id="410659"/>
    <lineage>
        <taxon>unclassified sequences</taxon>
        <taxon>metagenomes</taxon>
        <taxon>ecological metagenomes</taxon>
    </lineage>
</organism>
<evidence type="ECO:0000256" key="3">
    <source>
        <dbReference type="ARBA" id="ARBA00022692"/>
    </source>
</evidence>
<evidence type="ECO:0000256" key="2">
    <source>
        <dbReference type="ARBA" id="ARBA00022475"/>
    </source>
</evidence>
<dbReference type="GO" id="GO:0005886">
    <property type="term" value="C:plasma membrane"/>
    <property type="evidence" value="ECO:0007669"/>
    <property type="project" value="UniProtKB-SubCell"/>
</dbReference>
<gene>
    <name evidence="7" type="ORF">CARN1_0060</name>
</gene>
<evidence type="ECO:0000256" key="1">
    <source>
        <dbReference type="ARBA" id="ARBA00004651"/>
    </source>
</evidence>
<feature type="transmembrane region" description="Helical" evidence="6">
    <location>
        <begin position="33"/>
        <end position="54"/>
    </location>
</feature>
<proteinExistence type="predicted"/>
<keyword evidence="5 6" id="KW-0472">Membrane</keyword>
<dbReference type="Pfam" id="PF06146">
    <property type="entry name" value="PsiE"/>
    <property type="match status" value="1"/>
</dbReference>
<sequence>MEQQPEEREVLEHGGHVGSFDRFAAVLALGERIMFVFVGLLLFVAAVALAIHGVREAIALFAVGGDTLIASTAHFIDLVLLILMISEITYTVVISIRGRGLSAIPFLLIAIIATVRRVLVITIQEIHPAAPKGLIWISKSSVDLLALSLVCVLFVVAIIVLQRRPKSAGLPKE</sequence>
<feature type="transmembrane region" description="Helical" evidence="6">
    <location>
        <begin position="74"/>
        <end position="96"/>
    </location>
</feature>
<protein>
    <recommendedName>
        <fullName evidence="8">Phosphate-starvation-inducible E</fullName>
    </recommendedName>
</protein>
<accession>E6PEK0</accession>
<comment type="caution">
    <text evidence="7">The sequence shown here is derived from an EMBL/GenBank/DDBJ whole genome shotgun (WGS) entry which is preliminary data.</text>
</comment>
<reference evidence="7" key="1">
    <citation type="submission" date="2009-10" db="EMBL/GenBank/DDBJ databases">
        <title>Diversity of trophic interactions inside an arsenic-rich microbial ecosystem.</title>
        <authorList>
            <person name="Bertin P.N."/>
            <person name="Heinrich-Salmeron A."/>
            <person name="Pelletier E."/>
            <person name="Goulhen-Chollet F."/>
            <person name="Arsene-Ploetze F."/>
            <person name="Gallien S."/>
            <person name="Calteau A."/>
            <person name="Vallenet D."/>
            <person name="Casiot C."/>
            <person name="Chane-Woon-Ming B."/>
            <person name="Giloteaux L."/>
            <person name="Barakat M."/>
            <person name="Bonnefoy V."/>
            <person name="Bruneel O."/>
            <person name="Chandler M."/>
            <person name="Cleiss J."/>
            <person name="Duran R."/>
            <person name="Elbaz-Poulichet F."/>
            <person name="Fonknechten N."/>
            <person name="Lauga B."/>
            <person name="Mornico D."/>
            <person name="Ortet P."/>
            <person name="Schaeffer C."/>
            <person name="Siguier P."/>
            <person name="Alexander Thil Smith A."/>
            <person name="Van Dorsselaer A."/>
            <person name="Weissenbach J."/>
            <person name="Medigue C."/>
            <person name="Le Paslier D."/>
        </authorList>
    </citation>
    <scope>NUCLEOTIDE SEQUENCE</scope>
</reference>
<evidence type="ECO:0000256" key="5">
    <source>
        <dbReference type="ARBA" id="ARBA00023136"/>
    </source>
</evidence>
<dbReference type="EMBL" id="CABL01000005">
    <property type="protein sequence ID" value="CBH74885.1"/>
    <property type="molecule type" value="Genomic_DNA"/>
</dbReference>